<proteinExistence type="predicted"/>
<dbReference type="Gene3D" id="4.10.240.10">
    <property type="entry name" value="Zn(2)-C6 fungal-type DNA-binding domain"/>
    <property type="match status" value="1"/>
</dbReference>
<feature type="domain" description="Zn(2)-C6 fungal-type" evidence="1">
    <location>
        <begin position="19"/>
        <end position="49"/>
    </location>
</feature>
<dbReference type="AlphaFoldDB" id="A0AAW2ZIE8"/>
<name>A0AAW2ZIE8_9EUKA</name>
<protein>
    <submittedName>
        <fullName evidence="2">Oleate activated transcription factor</fullName>
    </submittedName>
</protein>
<dbReference type="CDD" id="cd00067">
    <property type="entry name" value="GAL4"/>
    <property type="match status" value="1"/>
</dbReference>
<evidence type="ECO:0000313" key="2">
    <source>
        <dbReference type="EMBL" id="KAL0488911.1"/>
    </source>
</evidence>
<comment type="caution">
    <text evidence="2">The sequence shown here is derived from an EMBL/GenBank/DDBJ whole genome shotgun (WGS) entry which is preliminary data.</text>
</comment>
<reference evidence="2 3" key="1">
    <citation type="submission" date="2024-03" db="EMBL/GenBank/DDBJ databases">
        <title>The Acrasis kona genome and developmental transcriptomes reveal deep origins of eukaryotic multicellular pathways.</title>
        <authorList>
            <person name="Sheikh S."/>
            <person name="Fu C.-J."/>
            <person name="Brown M.W."/>
            <person name="Baldauf S.L."/>
        </authorList>
    </citation>
    <scope>NUCLEOTIDE SEQUENCE [LARGE SCALE GENOMIC DNA]</scope>
    <source>
        <strain evidence="2 3">ATCC MYA-3509</strain>
    </source>
</reference>
<accession>A0AAW2ZIE8</accession>
<evidence type="ECO:0000259" key="1">
    <source>
        <dbReference type="PROSITE" id="PS50048"/>
    </source>
</evidence>
<dbReference type="InterPro" id="IPR001138">
    <property type="entry name" value="Zn2Cys6_DnaBD"/>
</dbReference>
<dbReference type="Pfam" id="PF00172">
    <property type="entry name" value="Zn_clus"/>
    <property type="match status" value="1"/>
</dbReference>
<dbReference type="GO" id="GO:0000981">
    <property type="term" value="F:DNA-binding transcription factor activity, RNA polymerase II-specific"/>
    <property type="evidence" value="ECO:0007669"/>
    <property type="project" value="InterPro"/>
</dbReference>
<dbReference type="InterPro" id="IPR036864">
    <property type="entry name" value="Zn2-C6_fun-type_DNA-bd_sf"/>
</dbReference>
<dbReference type="PROSITE" id="PS50048">
    <property type="entry name" value="ZN2_CY6_FUNGAL_2"/>
    <property type="match status" value="1"/>
</dbReference>
<dbReference type="EMBL" id="JAOPGA020001491">
    <property type="protein sequence ID" value="KAL0488911.1"/>
    <property type="molecule type" value="Genomic_DNA"/>
</dbReference>
<sequence length="447" mass="51209">MSGPHENCDILIDHRFPIACLDCKNCHRKCDRQFPTCGYCEKKGKTCVYANRRKVVRRVAKQSKKESTGIEVNVLLPETPPRLDVEPSRELPVYNNVAQVNIEFFLPILSYEELVYNFKRINEPYLNMPPLQKDEQAVTYALMGNCYKRLGKHQEADVLLTNARESLSTGFEEVDYNYNIAATFALLADNMITTGNSLHAAFYHRNVKSYLEVPKTEVHPREHYLRFLVTHCEDMIMNNINLLKRFLLYVGLFNVRPPFQHNQNNTDTYIDPALLDDLILQAFGRIDRSPSANINGRVLRLNIVACAQGSKLQHHKTAGILNDSLIYVANSITSLVSDPQFHLVCLIVSVALVEASSYQMDYMSRSNVFLSDILEKLKINYKGLTMLSAKYPIVNNWFSQFMSKLGACISFWEETNNKNNFLRQQENAALSIHDLKYELDFSKGPLS</sequence>
<gene>
    <name evidence="2" type="ORF">AKO1_013524</name>
</gene>
<dbReference type="Proteomes" id="UP001431209">
    <property type="component" value="Unassembled WGS sequence"/>
</dbReference>
<evidence type="ECO:0000313" key="3">
    <source>
        <dbReference type="Proteomes" id="UP001431209"/>
    </source>
</evidence>
<dbReference type="GO" id="GO:0008270">
    <property type="term" value="F:zinc ion binding"/>
    <property type="evidence" value="ECO:0007669"/>
    <property type="project" value="InterPro"/>
</dbReference>
<keyword evidence="3" id="KW-1185">Reference proteome</keyword>
<dbReference type="SUPFAM" id="SSF57701">
    <property type="entry name" value="Zn2/Cys6 DNA-binding domain"/>
    <property type="match status" value="1"/>
</dbReference>
<dbReference type="PROSITE" id="PS00463">
    <property type="entry name" value="ZN2_CY6_FUNGAL_1"/>
    <property type="match status" value="1"/>
</dbReference>
<organism evidence="2 3">
    <name type="scientific">Acrasis kona</name>
    <dbReference type="NCBI Taxonomy" id="1008807"/>
    <lineage>
        <taxon>Eukaryota</taxon>
        <taxon>Discoba</taxon>
        <taxon>Heterolobosea</taxon>
        <taxon>Tetramitia</taxon>
        <taxon>Eutetramitia</taxon>
        <taxon>Acrasidae</taxon>
        <taxon>Acrasis</taxon>
    </lineage>
</organism>